<dbReference type="EMBL" id="LHZB01000086">
    <property type="protein sequence ID" value="KXV02696.1"/>
    <property type="molecule type" value="Genomic_DNA"/>
</dbReference>
<feature type="domain" description="O-antigen ligase-related" evidence="6">
    <location>
        <begin position="199"/>
        <end position="352"/>
    </location>
</feature>
<feature type="transmembrane region" description="Helical" evidence="5">
    <location>
        <begin position="216"/>
        <end position="233"/>
    </location>
</feature>
<dbReference type="InterPro" id="IPR007016">
    <property type="entry name" value="O-antigen_ligase-rel_domated"/>
</dbReference>
<evidence type="ECO:0000256" key="4">
    <source>
        <dbReference type="ARBA" id="ARBA00023136"/>
    </source>
</evidence>
<gene>
    <name evidence="7" type="ORF">AD929_01975</name>
</gene>
<dbReference type="Pfam" id="PF04932">
    <property type="entry name" value="Wzy_C"/>
    <property type="match status" value="1"/>
</dbReference>
<dbReference type="RefSeq" id="WP_062493862.1">
    <property type="nucleotide sequence ID" value="NZ_LHZB01000086.1"/>
</dbReference>
<sequence>MTSALRALDRLGAAATLLLPLFLVHFGGIAEGCLDGLAIGFLLRSALTGSWSWTRQGFVWPALIWWIWLVLCSLPRSVPVTAEAWAGLMQACLAIRFPIAAFALAFWTLQDLGTRCWLRRLIMVCVLYLGGQMLLQATTGYNLFGDPRFGDGTLTGPYDKPRVSAPFALLGLPAALLAGAKLSERFDGEWQKAGSLGLALLPVLVLLVLAGQRMSLATFLLGTAVCAAFLPLLRRVAVALVLVCPVLIGLLAVVSPQAFDHLVLRTETQLGHFAASPYGQIFNRAAVMIQAHPVLGLGDDAFRYYCSNPAFFMPGPLNIQPDGGRGTVCVQHAHNHVLEAASNSGFPGVGLFSAMIAVWWGTLAGSARRGRLLVAGRDFAWRVGLLGAAVLHEWPVASQSAFLNMPLGGVAFLLLGAGLAEAVRDRRECCFGV</sequence>
<comment type="subcellular location">
    <subcellularLocation>
        <location evidence="1">Membrane</location>
        <topology evidence="1">Multi-pass membrane protein</topology>
    </subcellularLocation>
</comment>
<proteinExistence type="predicted"/>
<dbReference type="PANTHER" id="PTHR37422">
    <property type="entry name" value="TEICHURONIC ACID BIOSYNTHESIS PROTEIN TUAE"/>
    <property type="match status" value="1"/>
</dbReference>
<keyword evidence="3 5" id="KW-1133">Transmembrane helix</keyword>
<protein>
    <recommendedName>
        <fullName evidence="6">O-antigen ligase-related domain-containing protein</fullName>
    </recommendedName>
</protein>
<feature type="transmembrane region" description="Helical" evidence="5">
    <location>
        <begin position="403"/>
        <end position="423"/>
    </location>
</feature>
<feature type="transmembrane region" description="Helical" evidence="5">
    <location>
        <begin position="121"/>
        <end position="143"/>
    </location>
</feature>
<feature type="transmembrane region" description="Helical" evidence="5">
    <location>
        <begin position="163"/>
        <end position="180"/>
    </location>
</feature>
<evidence type="ECO:0000256" key="3">
    <source>
        <dbReference type="ARBA" id="ARBA00022989"/>
    </source>
</evidence>
<dbReference type="PATRIC" id="fig|442.7.peg.2082"/>
<evidence type="ECO:0000313" key="8">
    <source>
        <dbReference type="Proteomes" id="UP000075573"/>
    </source>
</evidence>
<dbReference type="Proteomes" id="UP000075573">
    <property type="component" value="Unassembled WGS sequence"/>
</dbReference>
<feature type="transmembrane region" description="Helical" evidence="5">
    <location>
        <begin position="346"/>
        <end position="367"/>
    </location>
</feature>
<dbReference type="AlphaFoldDB" id="A0A149QZE3"/>
<keyword evidence="4 5" id="KW-0472">Membrane</keyword>
<evidence type="ECO:0000313" key="7">
    <source>
        <dbReference type="EMBL" id="KXV02696.1"/>
    </source>
</evidence>
<feature type="transmembrane region" description="Helical" evidence="5">
    <location>
        <begin position="240"/>
        <end position="259"/>
    </location>
</feature>
<feature type="transmembrane region" description="Helical" evidence="5">
    <location>
        <begin position="84"/>
        <end position="109"/>
    </location>
</feature>
<name>A0A149QZE3_9PROT</name>
<comment type="caution">
    <text evidence="7">The sequence shown here is derived from an EMBL/GenBank/DDBJ whole genome shotgun (WGS) entry which is preliminary data.</text>
</comment>
<accession>A0A149QZE3</accession>
<dbReference type="PANTHER" id="PTHR37422:SF13">
    <property type="entry name" value="LIPOPOLYSACCHARIDE BIOSYNTHESIS PROTEIN PA4999-RELATED"/>
    <property type="match status" value="1"/>
</dbReference>
<evidence type="ECO:0000256" key="1">
    <source>
        <dbReference type="ARBA" id="ARBA00004141"/>
    </source>
</evidence>
<organism evidence="7 8">
    <name type="scientific">Gluconobacter potus</name>
    <dbReference type="NCBI Taxonomy" id="2724927"/>
    <lineage>
        <taxon>Bacteria</taxon>
        <taxon>Pseudomonadati</taxon>
        <taxon>Pseudomonadota</taxon>
        <taxon>Alphaproteobacteria</taxon>
        <taxon>Acetobacterales</taxon>
        <taxon>Acetobacteraceae</taxon>
        <taxon>Gluconobacter</taxon>
    </lineage>
</organism>
<reference evidence="7 8" key="1">
    <citation type="submission" date="2015-06" db="EMBL/GenBank/DDBJ databases">
        <title>Improved classification and identification of acetic acid bacteria using matrix-assisted laser desorption/ionization time-of-flight mass spectrometry; Gluconobacter nephelii and Gluconobacter uchimurae are later heterotypic synonyms of Gluconobacter japonicus and Gluconobacter oxydans, respectively.</title>
        <authorList>
            <person name="Li L."/>
            <person name="Cleenwerck I."/>
            <person name="De Vuyst L."/>
            <person name="Vandamme P."/>
        </authorList>
    </citation>
    <scope>NUCLEOTIDE SEQUENCE [LARGE SCALE GENOMIC DNA]</scope>
    <source>
        <strain evidence="7 8">LMG 1764</strain>
    </source>
</reference>
<dbReference type="GO" id="GO:0016020">
    <property type="term" value="C:membrane"/>
    <property type="evidence" value="ECO:0007669"/>
    <property type="project" value="UniProtKB-SubCell"/>
</dbReference>
<dbReference type="InterPro" id="IPR051533">
    <property type="entry name" value="WaaL-like"/>
</dbReference>
<feature type="transmembrane region" description="Helical" evidence="5">
    <location>
        <begin position="379"/>
        <end position="397"/>
    </location>
</feature>
<evidence type="ECO:0000259" key="6">
    <source>
        <dbReference type="Pfam" id="PF04932"/>
    </source>
</evidence>
<keyword evidence="2 5" id="KW-0812">Transmembrane</keyword>
<evidence type="ECO:0000256" key="5">
    <source>
        <dbReference type="SAM" id="Phobius"/>
    </source>
</evidence>
<evidence type="ECO:0000256" key="2">
    <source>
        <dbReference type="ARBA" id="ARBA00022692"/>
    </source>
</evidence>
<feature type="transmembrane region" description="Helical" evidence="5">
    <location>
        <begin position="192"/>
        <end position="210"/>
    </location>
</feature>